<evidence type="ECO:0000256" key="1">
    <source>
        <dbReference type="ARBA" id="ARBA00012417"/>
    </source>
</evidence>
<dbReference type="PANTHER" id="PTHR10133:SF27">
    <property type="entry name" value="DNA POLYMERASE NU"/>
    <property type="match status" value="1"/>
</dbReference>
<dbReference type="InterPro" id="IPR043502">
    <property type="entry name" value="DNA/RNA_pol_sf"/>
</dbReference>
<dbReference type="RefSeq" id="WP_109725504.1">
    <property type="nucleotide sequence ID" value="NZ_QGDI01000002.1"/>
</dbReference>
<evidence type="ECO:0000313" key="5">
    <source>
        <dbReference type="EMBL" id="PWJ14630.1"/>
    </source>
</evidence>
<keyword evidence="2" id="KW-0235">DNA replication</keyword>
<dbReference type="CDD" id="cd08642">
    <property type="entry name" value="DNA_pol_A_pol_I_A"/>
    <property type="match status" value="1"/>
</dbReference>
<sequence>MTNLSIDIETYSDVDLKKSGLYKYVQSPQFQILLFAYRVDDEPVQIVDLTASERIPFDIEIAMLDPNVTKRAYNAAFEWYCLSKHLKLPQETQNEWLQQWRCTMLHGLYLGYPSGLAAIGEALKLPQDKKKMGVGQSLIRYFCKPCKPTKANGGRTRNLPQHEPEKWKIFKDYCMQDVYSENSIWRILSAFPVSDDVQRQWELDMRINAYGVNLDRDLIEGALHCNACITDELMAEATKLTGLRNPKSVSQLKKWLTKELSEDIDTLSKAKVAELLDRDLPSSDVNRVLEIRRELGKSSVSKYEAMETCICSDGRARGLLQFYGGNRTGRWAGRLIQVQNLPRNYMDTLDTARDLVKNKNTAAIKLIYGNVPDTLSQLIRTAFIPSEGNKFVVADFSAIEARVIAWLAGEQWRLEVFNTHGKIYEASASSMFGVPIEKIKKGNPEYSLRAKGKVAELALGYQGSAGALINMGALDMGLSEDELPDIVQRWRKANPRIRDLWYTCENAALEVMATGQRVGINQNIIFAREYDCGAGLDFFTVQLPSGRKLFYPHPFLAENDLGKQALHYYGVNQKTGKWGVIATYGGKLTENIVQAVARDCLAVTLERLDAAGLQVVMHIHDEAVIDCGRDQVSVDAACDLMGTPIPWAPGLPLKAAGFESNYYMKD</sequence>
<evidence type="ECO:0000256" key="2">
    <source>
        <dbReference type="ARBA" id="ARBA00022705"/>
    </source>
</evidence>
<organism evidence="5 6">
    <name type="scientific">Ruminococcus flavefaciens</name>
    <dbReference type="NCBI Taxonomy" id="1265"/>
    <lineage>
        <taxon>Bacteria</taxon>
        <taxon>Bacillati</taxon>
        <taxon>Bacillota</taxon>
        <taxon>Clostridia</taxon>
        <taxon>Eubacteriales</taxon>
        <taxon>Oscillospiraceae</taxon>
        <taxon>Ruminococcus</taxon>
    </lineage>
</organism>
<name>A0A315Y314_RUMFL</name>
<dbReference type="GO" id="GO:0003887">
    <property type="term" value="F:DNA-directed DNA polymerase activity"/>
    <property type="evidence" value="ECO:0007669"/>
    <property type="project" value="UniProtKB-EC"/>
</dbReference>
<evidence type="ECO:0000259" key="4">
    <source>
        <dbReference type="SMART" id="SM00482"/>
    </source>
</evidence>
<dbReference type="EMBL" id="QGDI01000002">
    <property type="protein sequence ID" value="PWJ14630.1"/>
    <property type="molecule type" value="Genomic_DNA"/>
</dbReference>
<comment type="caution">
    <text evidence="5">The sequence shown here is derived from an EMBL/GenBank/DDBJ whole genome shotgun (WGS) entry which is preliminary data.</text>
</comment>
<proteinExistence type="predicted"/>
<dbReference type="GO" id="GO:0003677">
    <property type="term" value="F:DNA binding"/>
    <property type="evidence" value="ECO:0007669"/>
    <property type="project" value="InterPro"/>
</dbReference>
<dbReference type="SMART" id="SM00482">
    <property type="entry name" value="POLAc"/>
    <property type="match status" value="1"/>
</dbReference>
<gene>
    <name evidence="5" type="ORF">IE37_00615</name>
</gene>
<dbReference type="InterPro" id="IPR001098">
    <property type="entry name" value="DNA-dir_DNA_pol_A_palm_dom"/>
</dbReference>
<dbReference type="Gene3D" id="1.10.150.20">
    <property type="entry name" value="5' to 3' exonuclease, C-terminal subdomain"/>
    <property type="match status" value="1"/>
</dbReference>
<dbReference type="EC" id="2.7.7.7" evidence="1"/>
<dbReference type="OrthoDB" id="9764911at2"/>
<comment type="catalytic activity">
    <reaction evidence="3">
        <text>DNA(n) + a 2'-deoxyribonucleoside 5'-triphosphate = DNA(n+1) + diphosphate</text>
        <dbReference type="Rhea" id="RHEA:22508"/>
        <dbReference type="Rhea" id="RHEA-COMP:17339"/>
        <dbReference type="Rhea" id="RHEA-COMP:17340"/>
        <dbReference type="ChEBI" id="CHEBI:33019"/>
        <dbReference type="ChEBI" id="CHEBI:61560"/>
        <dbReference type="ChEBI" id="CHEBI:173112"/>
        <dbReference type="EC" id="2.7.7.7"/>
    </reaction>
</comment>
<accession>A0A315Y314</accession>
<dbReference type="Pfam" id="PF00476">
    <property type="entry name" value="DNA_pol_A"/>
    <property type="match status" value="1"/>
</dbReference>
<dbReference type="InterPro" id="IPR002298">
    <property type="entry name" value="DNA_polymerase_A"/>
</dbReference>
<evidence type="ECO:0000256" key="3">
    <source>
        <dbReference type="ARBA" id="ARBA00049244"/>
    </source>
</evidence>
<dbReference type="PANTHER" id="PTHR10133">
    <property type="entry name" value="DNA POLYMERASE I"/>
    <property type="match status" value="1"/>
</dbReference>
<reference evidence="5 6" key="1">
    <citation type="submission" date="2018-05" db="EMBL/GenBank/DDBJ databases">
        <title>The Hungate 1000. A catalogue of reference genomes from the rumen microbiome.</title>
        <authorList>
            <person name="Kelly W."/>
        </authorList>
    </citation>
    <scope>NUCLEOTIDE SEQUENCE [LARGE SCALE GENOMIC DNA]</scope>
    <source>
        <strain evidence="5 6">SAb67</strain>
    </source>
</reference>
<evidence type="ECO:0000313" key="6">
    <source>
        <dbReference type="Proteomes" id="UP000245720"/>
    </source>
</evidence>
<dbReference type="AlphaFoldDB" id="A0A315Y314"/>
<dbReference type="GO" id="GO:0006261">
    <property type="term" value="P:DNA-templated DNA replication"/>
    <property type="evidence" value="ECO:0007669"/>
    <property type="project" value="InterPro"/>
</dbReference>
<dbReference type="Proteomes" id="UP000245720">
    <property type="component" value="Unassembled WGS sequence"/>
</dbReference>
<dbReference type="GO" id="GO:0006302">
    <property type="term" value="P:double-strand break repair"/>
    <property type="evidence" value="ECO:0007669"/>
    <property type="project" value="TreeGrafter"/>
</dbReference>
<protein>
    <recommendedName>
        <fullName evidence="1">DNA-directed DNA polymerase</fullName>
        <ecNumber evidence="1">2.7.7.7</ecNumber>
    </recommendedName>
</protein>
<dbReference type="SUPFAM" id="SSF56672">
    <property type="entry name" value="DNA/RNA polymerases"/>
    <property type="match status" value="1"/>
</dbReference>
<feature type="domain" description="DNA-directed DNA polymerase family A palm" evidence="4">
    <location>
        <begin position="376"/>
        <end position="631"/>
    </location>
</feature>